<feature type="compositionally biased region" description="Basic and acidic residues" evidence="1">
    <location>
        <begin position="204"/>
        <end position="214"/>
    </location>
</feature>
<feature type="region of interest" description="Disordered" evidence="1">
    <location>
        <begin position="196"/>
        <end position="379"/>
    </location>
</feature>
<feature type="compositionally biased region" description="Low complexity" evidence="1">
    <location>
        <begin position="228"/>
        <end position="280"/>
    </location>
</feature>
<feature type="compositionally biased region" description="Basic and acidic residues" evidence="1">
    <location>
        <begin position="344"/>
        <end position="361"/>
    </location>
</feature>
<keyword evidence="2" id="KW-1133">Transmembrane helix</keyword>
<dbReference type="InterPro" id="IPR007110">
    <property type="entry name" value="Ig-like_dom"/>
</dbReference>
<evidence type="ECO:0000259" key="3">
    <source>
        <dbReference type="PROSITE" id="PS50835"/>
    </source>
</evidence>
<proteinExistence type="predicted"/>
<evidence type="ECO:0000256" key="1">
    <source>
        <dbReference type="SAM" id="MobiDB-lite"/>
    </source>
</evidence>
<keyword evidence="5" id="KW-1185">Reference proteome</keyword>
<dbReference type="InterPro" id="IPR013783">
    <property type="entry name" value="Ig-like_fold"/>
</dbReference>
<evidence type="ECO:0000313" key="5">
    <source>
        <dbReference type="Proteomes" id="UP000008068"/>
    </source>
</evidence>
<keyword evidence="2" id="KW-0472">Membrane</keyword>
<evidence type="ECO:0000256" key="2">
    <source>
        <dbReference type="SAM" id="Phobius"/>
    </source>
</evidence>
<dbReference type="HOGENOM" id="CLU_730036_0_0_1"/>
<dbReference type="AlphaFoldDB" id="G0P6Z0"/>
<feature type="compositionally biased region" description="Low complexity" evidence="1">
    <location>
        <begin position="306"/>
        <end position="318"/>
    </location>
</feature>
<feature type="domain" description="Ig-like" evidence="3">
    <location>
        <begin position="8"/>
        <end position="96"/>
    </location>
</feature>
<dbReference type="SMART" id="SM00409">
    <property type="entry name" value="IG"/>
    <property type="match status" value="1"/>
</dbReference>
<dbReference type="InParanoid" id="G0P6Z0"/>
<organism evidence="5">
    <name type="scientific">Caenorhabditis brenneri</name>
    <name type="common">Nematode worm</name>
    <dbReference type="NCBI Taxonomy" id="135651"/>
    <lineage>
        <taxon>Eukaryota</taxon>
        <taxon>Metazoa</taxon>
        <taxon>Ecdysozoa</taxon>
        <taxon>Nematoda</taxon>
        <taxon>Chromadorea</taxon>
        <taxon>Rhabditida</taxon>
        <taxon>Rhabditina</taxon>
        <taxon>Rhabditomorpha</taxon>
        <taxon>Rhabditoidea</taxon>
        <taxon>Rhabditidae</taxon>
        <taxon>Peloderinae</taxon>
        <taxon>Caenorhabditis</taxon>
    </lineage>
</organism>
<dbReference type="OMA" id="ATISMGC"/>
<accession>G0P6Z0</accession>
<dbReference type="InterPro" id="IPR003599">
    <property type="entry name" value="Ig_sub"/>
</dbReference>
<dbReference type="InterPro" id="IPR036179">
    <property type="entry name" value="Ig-like_dom_sf"/>
</dbReference>
<gene>
    <name evidence="4" type="ORF">CAEBREN_22575</name>
</gene>
<feature type="compositionally biased region" description="Acidic residues" evidence="1">
    <location>
        <begin position="294"/>
        <end position="303"/>
    </location>
</feature>
<dbReference type="CDD" id="cd00096">
    <property type="entry name" value="Ig"/>
    <property type="match status" value="1"/>
</dbReference>
<sequence length="379" mass="41730">MQDINWTPTSLPYLELVVGSMVTFLCDEDDRRNNRKKNAEVEFIEWFVNGRRITPSWFDWRVSVSSDGRLGIWPIGIDDSGQFECLANGQLRASVTVNVIPVSSILISGLLNYLFVCGIFAVATISMGCLLGNRNQEKKMIEVDRMEEFLAESVFQTDKMAKNKIAGIIEKQGLVDERQLIENKAKSNRSTIMILLKKPMLQNPERENRPKDNRLNNPRPISTDDNTEGTTTTVTNGTTNLSTSGTNQTTNATGTTTMESGTINESATKTNETETGTTITKTEEDDGNMNGGENESDEDDNDDVASGTTSKGSSTGKIKPTKRAKKGGKNTKKTKGKGKTKNTKNKETGKKKPGGTKEKAQKTKNTKKKAPSKPTNKKK</sequence>
<dbReference type="eggNOG" id="ENOG502T24X">
    <property type="taxonomic scope" value="Eukaryota"/>
</dbReference>
<name>G0P6Z0_CAEBE</name>
<dbReference type="Gene3D" id="2.60.40.10">
    <property type="entry name" value="Immunoglobulins"/>
    <property type="match status" value="1"/>
</dbReference>
<dbReference type="SUPFAM" id="SSF48726">
    <property type="entry name" value="Immunoglobulin"/>
    <property type="match status" value="1"/>
</dbReference>
<protein>
    <recommendedName>
        <fullName evidence="3">Ig-like domain-containing protein</fullName>
    </recommendedName>
</protein>
<dbReference type="EMBL" id="GL380105">
    <property type="protein sequence ID" value="EGT46622.1"/>
    <property type="molecule type" value="Genomic_DNA"/>
</dbReference>
<evidence type="ECO:0000313" key="4">
    <source>
        <dbReference type="EMBL" id="EGT46622.1"/>
    </source>
</evidence>
<feature type="compositionally biased region" description="Basic residues" evidence="1">
    <location>
        <begin position="319"/>
        <end position="343"/>
    </location>
</feature>
<feature type="compositionally biased region" description="Basic residues" evidence="1">
    <location>
        <begin position="362"/>
        <end position="379"/>
    </location>
</feature>
<reference evidence="5" key="1">
    <citation type="submission" date="2011-07" db="EMBL/GenBank/DDBJ databases">
        <authorList>
            <consortium name="Caenorhabditis brenneri Sequencing and Analysis Consortium"/>
            <person name="Wilson R.K."/>
        </authorList>
    </citation>
    <scope>NUCLEOTIDE SEQUENCE [LARGE SCALE GENOMIC DNA]</scope>
    <source>
        <strain evidence="5">PB2801</strain>
    </source>
</reference>
<feature type="transmembrane region" description="Helical" evidence="2">
    <location>
        <begin position="110"/>
        <end position="131"/>
    </location>
</feature>
<dbReference type="Proteomes" id="UP000008068">
    <property type="component" value="Unassembled WGS sequence"/>
</dbReference>
<keyword evidence="2" id="KW-0812">Transmembrane</keyword>
<dbReference type="PROSITE" id="PS50835">
    <property type="entry name" value="IG_LIKE"/>
    <property type="match status" value="1"/>
</dbReference>
<dbReference type="STRING" id="135651.G0P6Z0"/>
<dbReference type="OrthoDB" id="5858502at2759"/>